<sequence>MTIVSERPVEPLVRRLRAGLKEKVKRWEREDDAKGPEPEAAALTRTFLPVGPGWAEAEPVELPALSVPAGYIVAGPVVGADEMRARHLVVAAQGQFGWGRSA</sequence>
<dbReference type="EMBL" id="CP054928">
    <property type="protein sequence ID" value="QKW48130.1"/>
    <property type="molecule type" value="Genomic_DNA"/>
</dbReference>
<dbReference type="GeneID" id="87636850"/>
<dbReference type="Proteomes" id="UP000509345">
    <property type="component" value="Plasmid unnamed2"/>
</dbReference>
<gene>
    <name evidence="1" type="ORF">HUT09_36975</name>
</gene>
<dbReference type="AlphaFoldDB" id="A0A7H8N101"/>
<accession>A0A7H8N101</accession>
<keyword evidence="1" id="KW-0614">Plasmid</keyword>
<name>A0A7H8N101_STRMI</name>
<geneLocation type="plasmid" evidence="1 2">
    <name>unnamed2</name>
</geneLocation>
<evidence type="ECO:0000313" key="1">
    <source>
        <dbReference type="EMBL" id="QKW48130.1"/>
    </source>
</evidence>
<dbReference type="RefSeq" id="WP_176145973.1">
    <property type="nucleotide sequence ID" value="NZ_CP054928.1"/>
</dbReference>
<protein>
    <submittedName>
        <fullName evidence="1">Uncharacterized protein</fullName>
    </submittedName>
</protein>
<proteinExistence type="predicted"/>
<organism evidence="1 2">
    <name type="scientific">Streptomyces microflavus</name>
    <name type="common">Streptomyces lipmanii</name>
    <dbReference type="NCBI Taxonomy" id="1919"/>
    <lineage>
        <taxon>Bacteria</taxon>
        <taxon>Bacillati</taxon>
        <taxon>Actinomycetota</taxon>
        <taxon>Actinomycetes</taxon>
        <taxon>Kitasatosporales</taxon>
        <taxon>Streptomycetaceae</taxon>
        <taxon>Streptomyces</taxon>
    </lineage>
</organism>
<reference evidence="1 2" key="1">
    <citation type="submission" date="2020-06" db="EMBL/GenBank/DDBJ databases">
        <title>Genome mining for natural products.</title>
        <authorList>
            <person name="Zhang B."/>
            <person name="Shi J."/>
            <person name="Ge H."/>
        </authorList>
    </citation>
    <scope>NUCLEOTIDE SEQUENCE [LARGE SCALE GENOMIC DNA]</scope>
    <source>
        <strain evidence="1 2">NA06532</strain>
        <plasmid evidence="1 2">unnamed2</plasmid>
    </source>
</reference>
<evidence type="ECO:0000313" key="2">
    <source>
        <dbReference type="Proteomes" id="UP000509345"/>
    </source>
</evidence>